<dbReference type="GO" id="GO:0061665">
    <property type="term" value="F:SUMO ligase activity"/>
    <property type="evidence" value="ECO:0007669"/>
    <property type="project" value="TreeGrafter"/>
</dbReference>
<gene>
    <name evidence="14" type="ORF">RchiOBHm_Chr1g0363931</name>
</gene>
<dbReference type="OMA" id="SWSAKTK"/>
<feature type="domain" description="SP-RING-type" evidence="13">
    <location>
        <begin position="356"/>
        <end position="439"/>
    </location>
</feature>
<dbReference type="InterPro" id="IPR011011">
    <property type="entry name" value="Znf_FYVE_PHD"/>
</dbReference>
<evidence type="ECO:0000256" key="1">
    <source>
        <dbReference type="ARBA" id="ARBA00004123"/>
    </source>
</evidence>
<dbReference type="UniPathway" id="UPA00886"/>
<dbReference type="Pfam" id="PF02037">
    <property type="entry name" value="SAP"/>
    <property type="match status" value="1"/>
</dbReference>
<proteinExistence type="inferred from homology"/>
<evidence type="ECO:0000256" key="6">
    <source>
        <dbReference type="ARBA" id="ARBA00022771"/>
    </source>
</evidence>
<evidence type="ECO:0000256" key="8">
    <source>
        <dbReference type="ARBA" id="ARBA00022833"/>
    </source>
</evidence>
<evidence type="ECO:0000259" key="12">
    <source>
        <dbReference type="PROSITE" id="PS50800"/>
    </source>
</evidence>
<keyword evidence="8" id="KW-0862">Zinc</keyword>
<keyword evidence="9" id="KW-0539">Nucleus</keyword>
<dbReference type="Gene3D" id="3.30.40.10">
    <property type="entry name" value="Zinc/RING finger domain, C3HC4 (zinc finger)"/>
    <property type="match status" value="2"/>
</dbReference>
<keyword evidence="5" id="KW-0479">Metal-binding</keyword>
<evidence type="ECO:0000256" key="2">
    <source>
        <dbReference type="ARBA" id="ARBA00004718"/>
    </source>
</evidence>
<comment type="caution">
    <text evidence="14">The sequence shown here is derived from an EMBL/GenBank/DDBJ whole genome shotgun (WGS) entry which is preliminary data.</text>
</comment>
<dbReference type="PROSITE" id="PS51044">
    <property type="entry name" value="ZF_SP_RING"/>
    <property type="match status" value="1"/>
</dbReference>
<evidence type="ECO:0000256" key="5">
    <source>
        <dbReference type="ARBA" id="ARBA00022723"/>
    </source>
</evidence>
<keyword evidence="4" id="KW-0808">Transferase</keyword>
<comment type="pathway">
    <text evidence="2">Protein modification; protein sumoylation.</text>
</comment>
<keyword evidence="6 10" id="KW-0863">Zinc-finger</keyword>
<accession>A0A2P6SJL4</accession>
<feature type="region of interest" description="Disordered" evidence="11">
    <location>
        <begin position="812"/>
        <end position="842"/>
    </location>
</feature>
<dbReference type="InterPro" id="IPR031141">
    <property type="entry name" value="SIZ1/2_SP-RING"/>
</dbReference>
<evidence type="ECO:0000259" key="13">
    <source>
        <dbReference type="PROSITE" id="PS51044"/>
    </source>
</evidence>
<dbReference type="InterPro" id="IPR004181">
    <property type="entry name" value="Znf_MIZ"/>
</dbReference>
<evidence type="ECO:0000256" key="9">
    <source>
        <dbReference type="ARBA" id="ARBA00023242"/>
    </source>
</evidence>
<dbReference type="GO" id="GO:0016925">
    <property type="term" value="P:protein sumoylation"/>
    <property type="evidence" value="ECO:0007669"/>
    <property type="project" value="UniProtKB-UniPathway"/>
</dbReference>
<dbReference type="GO" id="GO:0005634">
    <property type="term" value="C:nucleus"/>
    <property type="evidence" value="ECO:0007669"/>
    <property type="project" value="UniProtKB-SubCell"/>
</dbReference>
<dbReference type="STRING" id="74649.A0A2P6SJL4"/>
<dbReference type="InterPro" id="IPR036361">
    <property type="entry name" value="SAP_dom_sf"/>
</dbReference>
<dbReference type="OrthoDB" id="28127at2759"/>
<evidence type="ECO:0000256" key="11">
    <source>
        <dbReference type="SAM" id="MobiDB-lite"/>
    </source>
</evidence>
<dbReference type="Proteomes" id="UP000238479">
    <property type="component" value="Chromosome 1"/>
</dbReference>
<comment type="similarity">
    <text evidence="3">Belongs to the PIAS family.</text>
</comment>
<dbReference type="InterPro" id="IPR003034">
    <property type="entry name" value="SAP_dom"/>
</dbReference>
<sequence>MGSDAKEMDLVTQCKTKLVSFRVKELKDVLTQLGFSKQGRKQDLIDRILASVSDEETSNTRSLSKKKHIEKNGVVQVIDEAYRKMQSTQSTDSPTKEQSGSDGCSVKPSRKEVKNLNVTDVKISCPCKSSLSTDSMIQCVDPICQVQQHIGCVIIPEKTKDCSPPVPPLFYCEMCRLKRADPYWVTVVDLVSAVKLSASNISIDGANPTQNVEKNFQLSRANRDLLQHNEYDVQAWCILLNDSVSFRLQWPQSAELQVNGTSVRAVNRPGHQLLGANGRDDGALITFCIGEGINKISLSGCDNRAFCFGVRLVKRRTFQQVLNLIPKEEDGELFEDALARVRRCIGGGAAMAHEDSDSDLEVISDSVSVNLRCPMSGSRMKVAGRFKPCAHMGCFDLETFVELNQRSRKWQCPICLKNYSLEDIIIDRYFNRITTMMQICGEDITEINVKPDGSWSAKTKGEFSDLAQWHFPDGSPYVGMDLGTTGQSNPESCSNQHHRFMSNHGGVSEVGKHLGDPLDKEFEAFEQKVITMSSSDTSCGREDEDFIMNQKSSVHIDVSAYDDNEVNSLSPNFASTFEIGNGTSAEAVNAGIIILSDSEDETVNLVSPRVINNTCPVSSSACSLSAAPGISDPYASCLGLLNGNGNDTGMSQYAYPTGTHADPGFQLFGTDSDLSDAFIDLEQTSVDGSAPMNGNTLVSDKNLEPSGHVLNSSVSHTNANLASLVDNPLGFGSEDPSMQSFLPSHPSCLLEQSDFGQHQPVSNGITSDWVALSLGIGESVPHGVDANAEPADTNGLYSRNQCGSNKVALITDKNEGSKSKSNRANIRKLSDGPFSFPRQPRSVRPRVYLSVDSNSE</sequence>
<dbReference type="Pfam" id="PF02891">
    <property type="entry name" value="zf-MIZ"/>
    <property type="match status" value="1"/>
</dbReference>
<feature type="region of interest" description="Disordered" evidence="11">
    <location>
        <begin position="85"/>
        <end position="108"/>
    </location>
</feature>
<name>A0A2P6SJL4_ROSCH</name>
<feature type="compositionally biased region" description="Polar residues" evidence="11">
    <location>
        <begin position="85"/>
        <end position="102"/>
    </location>
</feature>
<dbReference type="Gene3D" id="1.10.720.30">
    <property type="entry name" value="SAP domain"/>
    <property type="match status" value="1"/>
</dbReference>
<evidence type="ECO:0000313" key="14">
    <source>
        <dbReference type="EMBL" id="PRQ58864.1"/>
    </source>
</evidence>
<dbReference type="SUPFAM" id="SSF68906">
    <property type="entry name" value="SAP domain"/>
    <property type="match status" value="1"/>
</dbReference>
<evidence type="ECO:0000256" key="4">
    <source>
        <dbReference type="ARBA" id="ARBA00022679"/>
    </source>
</evidence>
<dbReference type="Gramene" id="PRQ58864">
    <property type="protein sequence ID" value="PRQ58864"/>
    <property type="gene ID" value="RchiOBHm_Chr1g0363931"/>
</dbReference>
<dbReference type="InterPro" id="IPR013083">
    <property type="entry name" value="Znf_RING/FYVE/PHD"/>
</dbReference>
<dbReference type="PANTHER" id="PTHR10782:SF102">
    <property type="entry name" value="E3 SUMO-PROTEIN LIGASE SIZ1"/>
    <property type="match status" value="1"/>
</dbReference>
<protein>
    <submittedName>
        <fullName evidence="14">Putative chromatin regulator PHD family</fullName>
    </submittedName>
</protein>
<dbReference type="CDD" id="cd16792">
    <property type="entry name" value="SP-RING_Siz-like"/>
    <property type="match status" value="1"/>
</dbReference>
<dbReference type="SMART" id="SM00513">
    <property type="entry name" value="SAP"/>
    <property type="match status" value="1"/>
</dbReference>
<keyword evidence="7" id="KW-0833">Ubl conjugation pathway</keyword>
<dbReference type="GO" id="GO:0000785">
    <property type="term" value="C:chromatin"/>
    <property type="evidence" value="ECO:0007669"/>
    <property type="project" value="TreeGrafter"/>
</dbReference>
<organism evidence="14 15">
    <name type="scientific">Rosa chinensis</name>
    <name type="common">China rose</name>
    <dbReference type="NCBI Taxonomy" id="74649"/>
    <lineage>
        <taxon>Eukaryota</taxon>
        <taxon>Viridiplantae</taxon>
        <taxon>Streptophyta</taxon>
        <taxon>Embryophyta</taxon>
        <taxon>Tracheophyta</taxon>
        <taxon>Spermatophyta</taxon>
        <taxon>Magnoliopsida</taxon>
        <taxon>eudicotyledons</taxon>
        <taxon>Gunneridae</taxon>
        <taxon>Pentapetalae</taxon>
        <taxon>rosids</taxon>
        <taxon>fabids</taxon>
        <taxon>Rosales</taxon>
        <taxon>Rosaceae</taxon>
        <taxon>Rosoideae</taxon>
        <taxon>Rosoideae incertae sedis</taxon>
        <taxon>Rosa</taxon>
    </lineage>
</organism>
<dbReference type="PANTHER" id="PTHR10782">
    <property type="entry name" value="ZINC FINGER MIZ DOMAIN-CONTAINING PROTEIN"/>
    <property type="match status" value="1"/>
</dbReference>
<dbReference type="InterPro" id="IPR019786">
    <property type="entry name" value="Zinc_finger_PHD-type_CS"/>
</dbReference>
<evidence type="ECO:0000313" key="15">
    <source>
        <dbReference type="Proteomes" id="UP000238479"/>
    </source>
</evidence>
<evidence type="ECO:0000256" key="10">
    <source>
        <dbReference type="PROSITE-ProRule" id="PRU00452"/>
    </source>
</evidence>
<dbReference type="GO" id="GO:0008270">
    <property type="term" value="F:zinc ion binding"/>
    <property type="evidence" value="ECO:0007669"/>
    <property type="project" value="UniProtKB-KW"/>
</dbReference>
<dbReference type="PROSITE" id="PS01359">
    <property type="entry name" value="ZF_PHD_1"/>
    <property type="match status" value="1"/>
</dbReference>
<dbReference type="CDD" id="cd15570">
    <property type="entry name" value="PHD_Bye1p_SIZ1_like"/>
    <property type="match status" value="1"/>
</dbReference>
<feature type="domain" description="SAP" evidence="12">
    <location>
        <begin position="18"/>
        <end position="52"/>
    </location>
</feature>
<comment type="subcellular location">
    <subcellularLocation>
        <location evidence="1">Nucleus</location>
    </subcellularLocation>
</comment>
<keyword evidence="15" id="KW-1185">Reference proteome</keyword>
<dbReference type="AlphaFoldDB" id="A0A2P6SJL4"/>
<dbReference type="SUPFAM" id="SSF57903">
    <property type="entry name" value="FYVE/PHD zinc finger"/>
    <property type="match status" value="1"/>
</dbReference>
<reference evidence="14 15" key="1">
    <citation type="journal article" date="2018" name="Nat. Genet.">
        <title>The Rosa genome provides new insights in the design of modern roses.</title>
        <authorList>
            <person name="Bendahmane M."/>
        </authorList>
    </citation>
    <scope>NUCLEOTIDE SEQUENCE [LARGE SCALE GENOMIC DNA]</scope>
    <source>
        <strain evidence="15">cv. Old Blush</strain>
    </source>
</reference>
<evidence type="ECO:0000256" key="3">
    <source>
        <dbReference type="ARBA" id="ARBA00005383"/>
    </source>
</evidence>
<dbReference type="PROSITE" id="PS50800">
    <property type="entry name" value="SAP"/>
    <property type="match status" value="1"/>
</dbReference>
<dbReference type="EMBL" id="PDCK01000039">
    <property type="protein sequence ID" value="PRQ58864.1"/>
    <property type="molecule type" value="Genomic_DNA"/>
</dbReference>
<evidence type="ECO:0000256" key="7">
    <source>
        <dbReference type="ARBA" id="ARBA00022786"/>
    </source>
</evidence>